<evidence type="ECO:0000313" key="23">
    <source>
        <dbReference type="Proteomes" id="UP000695026"/>
    </source>
</evidence>
<dbReference type="PROSITE" id="PS01358">
    <property type="entry name" value="ZF_RANBP2_1"/>
    <property type="match status" value="3"/>
</dbReference>
<evidence type="ECO:0000256" key="12">
    <source>
        <dbReference type="ARBA" id="ARBA00022786"/>
    </source>
</evidence>
<evidence type="ECO:0000256" key="2">
    <source>
        <dbReference type="ARBA" id="ARBA00004123"/>
    </source>
</evidence>
<evidence type="ECO:0000256" key="4">
    <source>
        <dbReference type="ARBA" id="ARBA00005865"/>
    </source>
</evidence>
<dbReference type="GO" id="GO:0016477">
    <property type="term" value="P:cell migration"/>
    <property type="evidence" value="ECO:0007669"/>
    <property type="project" value="TreeGrafter"/>
</dbReference>
<evidence type="ECO:0000256" key="11">
    <source>
        <dbReference type="ARBA" id="ARBA00022771"/>
    </source>
</evidence>
<dbReference type="Pfam" id="PF02338">
    <property type="entry name" value="OTU"/>
    <property type="match status" value="1"/>
</dbReference>
<keyword evidence="16" id="KW-0040">ANK repeat</keyword>
<dbReference type="EC" id="3.4.19.12" evidence="5"/>
<feature type="region of interest" description="Disordered" evidence="20">
    <location>
        <begin position="199"/>
        <end position="224"/>
    </location>
</feature>
<dbReference type="RefSeq" id="XP_025024204.1">
    <property type="nucleotide sequence ID" value="XM_025168436.1"/>
</dbReference>
<dbReference type="InterPro" id="IPR041294">
    <property type="entry name" value="AnkUBD"/>
</dbReference>
<dbReference type="Gene3D" id="4.10.1060.10">
    <property type="entry name" value="Zinc finger, RanBP2-type"/>
    <property type="match status" value="3"/>
</dbReference>
<dbReference type="GO" id="GO:0007010">
    <property type="term" value="P:cytoskeleton organization"/>
    <property type="evidence" value="ECO:0007669"/>
    <property type="project" value="TreeGrafter"/>
</dbReference>
<evidence type="ECO:0000256" key="13">
    <source>
        <dbReference type="ARBA" id="ARBA00022801"/>
    </source>
</evidence>
<dbReference type="GO" id="GO:0070530">
    <property type="term" value="F:K63-linked polyubiquitin modification-dependent protein binding"/>
    <property type="evidence" value="ECO:0007669"/>
    <property type="project" value="TreeGrafter"/>
</dbReference>
<comment type="function">
    <text evidence="18">Ubiquitin thioesterase, which specifically hydrolyzes 'Lys-29'-linked and 'Lys-33'-linked diubiquitin. Also cleaves 'Lys-63'-linked chains, but with 40-fold less efficiency compared to 'Lys-29'-linked ones. Positive regulator of the Wnt signaling pathway that deubiquitinates APC protein, a negative regulator of Wnt-mediated transcription. Acts as a regulator of autophagy by mediating deubiquitination of PIK3C3/VPS34, thereby promoting autophagosome maturation. Plays a role in the regulation of cell morphology and cytoskeletal organization. Required in the stress fiber dynamics and cell migration.</text>
</comment>
<keyword evidence="13" id="KW-0378">Hydrolase</keyword>
<keyword evidence="12" id="KW-0833">Ubl conjugation pathway</keyword>
<evidence type="ECO:0000256" key="17">
    <source>
        <dbReference type="ARBA" id="ARBA00023242"/>
    </source>
</evidence>
<name>A0A9F2WCM9_PYTBI</name>
<feature type="compositionally biased region" description="Polar residues" evidence="20">
    <location>
        <begin position="113"/>
        <end position="126"/>
    </location>
</feature>
<dbReference type="SUPFAM" id="SSF90209">
    <property type="entry name" value="Ran binding protein zinc finger-like"/>
    <property type="match status" value="3"/>
</dbReference>
<dbReference type="RefSeq" id="XP_007431082.1">
    <property type="nucleotide sequence ID" value="XM_007431020.3"/>
</dbReference>
<dbReference type="KEGG" id="pbi:103059185"/>
<dbReference type="GO" id="GO:0035523">
    <property type="term" value="P:protein K29-linked deubiquitination"/>
    <property type="evidence" value="ECO:0007669"/>
    <property type="project" value="TreeGrafter"/>
</dbReference>
<proteinExistence type="inferred from homology"/>
<evidence type="ECO:0000313" key="24">
    <source>
        <dbReference type="RefSeq" id="XP_007431082.1"/>
    </source>
</evidence>
<feature type="domain" description="RanBP2-type" evidence="21">
    <location>
        <begin position="149"/>
        <end position="178"/>
    </location>
</feature>
<evidence type="ECO:0000256" key="6">
    <source>
        <dbReference type="ARBA" id="ARBA00022490"/>
    </source>
</evidence>
<dbReference type="Pfam" id="PF00641">
    <property type="entry name" value="Zn_ribbon_RanBP"/>
    <property type="match status" value="2"/>
</dbReference>
<comment type="subcellular location">
    <subcellularLocation>
        <location evidence="3">Cytoplasm</location>
    </subcellularLocation>
    <subcellularLocation>
        <location evidence="2">Nucleus</location>
    </subcellularLocation>
</comment>
<gene>
    <name evidence="24 25" type="primary">ZRANB1</name>
</gene>
<evidence type="ECO:0000256" key="20">
    <source>
        <dbReference type="SAM" id="MobiDB-lite"/>
    </source>
</evidence>
<keyword evidence="8" id="KW-0879">Wnt signaling pathway</keyword>
<keyword evidence="15" id="KW-0862">Zinc</keyword>
<dbReference type="GO" id="GO:0030177">
    <property type="term" value="P:positive regulation of Wnt signaling pathway"/>
    <property type="evidence" value="ECO:0007669"/>
    <property type="project" value="TreeGrafter"/>
</dbReference>
<evidence type="ECO:0000256" key="7">
    <source>
        <dbReference type="ARBA" id="ARBA00022670"/>
    </source>
</evidence>
<evidence type="ECO:0000256" key="9">
    <source>
        <dbReference type="ARBA" id="ARBA00022723"/>
    </source>
</evidence>
<dbReference type="GO" id="GO:0016055">
    <property type="term" value="P:Wnt signaling pathway"/>
    <property type="evidence" value="ECO:0007669"/>
    <property type="project" value="UniProtKB-KW"/>
</dbReference>
<organism evidence="23 24">
    <name type="scientific">Python bivittatus</name>
    <name type="common">Burmese python</name>
    <name type="synonym">Python molurus bivittatus</name>
    <dbReference type="NCBI Taxonomy" id="176946"/>
    <lineage>
        <taxon>Eukaryota</taxon>
        <taxon>Metazoa</taxon>
        <taxon>Chordata</taxon>
        <taxon>Craniata</taxon>
        <taxon>Vertebrata</taxon>
        <taxon>Euteleostomi</taxon>
        <taxon>Lepidosauria</taxon>
        <taxon>Squamata</taxon>
        <taxon>Bifurcata</taxon>
        <taxon>Unidentata</taxon>
        <taxon>Episquamata</taxon>
        <taxon>Toxicofera</taxon>
        <taxon>Serpentes</taxon>
        <taxon>Henophidia</taxon>
        <taxon>Pythonidae</taxon>
        <taxon>Python</taxon>
    </lineage>
</organism>
<feature type="domain" description="OTU" evidence="22">
    <location>
        <begin position="432"/>
        <end position="592"/>
    </location>
</feature>
<evidence type="ECO:0000256" key="16">
    <source>
        <dbReference type="ARBA" id="ARBA00023043"/>
    </source>
</evidence>
<dbReference type="PROSITE" id="PS50802">
    <property type="entry name" value="OTU"/>
    <property type="match status" value="1"/>
</dbReference>
<accession>A0A9F2WCM9</accession>
<dbReference type="SMART" id="SM00547">
    <property type="entry name" value="ZnF_RBZ"/>
    <property type="match status" value="3"/>
</dbReference>
<evidence type="ECO:0000256" key="18">
    <source>
        <dbReference type="ARBA" id="ARBA00059005"/>
    </source>
</evidence>
<dbReference type="OMA" id="MCDTKDD"/>
<evidence type="ECO:0000256" key="3">
    <source>
        <dbReference type="ARBA" id="ARBA00004496"/>
    </source>
</evidence>
<dbReference type="InterPro" id="IPR036443">
    <property type="entry name" value="Znf_RanBP2_sf"/>
</dbReference>
<evidence type="ECO:0000256" key="8">
    <source>
        <dbReference type="ARBA" id="ARBA00022687"/>
    </source>
</evidence>
<protein>
    <recommendedName>
        <fullName evidence="5">ubiquitinyl hydrolase 1</fullName>
        <ecNumber evidence="5">3.4.19.12</ecNumber>
    </recommendedName>
</protein>
<keyword evidence="7" id="KW-0645">Protease</keyword>
<reference evidence="24 25" key="1">
    <citation type="submission" date="2025-04" db="UniProtKB">
        <authorList>
            <consortium name="RefSeq"/>
        </authorList>
    </citation>
    <scope>IDENTIFICATION</scope>
    <source>
        <tissue evidence="24 25">Liver</tissue>
    </source>
</reference>
<evidence type="ECO:0000256" key="1">
    <source>
        <dbReference type="ARBA" id="ARBA00000707"/>
    </source>
</evidence>
<dbReference type="PANTHER" id="PTHR13367:SF28">
    <property type="entry name" value="UBIQUITIN THIOESTERASE ZRANB1"/>
    <property type="match status" value="1"/>
</dbReference>
<dbReference type="InterPro" id="IPR001876">
    <property type="entry name" value="Znf_RanBP2"/>
</dbReference>
<evidence type="ECO:0000256" key="15">
    <source>
        <dbReference type="ARBA" id="ARBA00022833"/>
    </source>
</evidence>
<dbReference type="PANTHER" id="PTHR13367">
    <property type="entry name" value="UBIQUITIN THIOESTERASE"/>
    <property type="match status" value="1"/>
</dbReference>
<dbReference type="GO" id="GO:1990168">
    <property type="term" value="P:protein K33-linked deubiquitination"/>
    <property type="evidence" value="ECO:0007669"/>
    <property type="project" value="TreeGrafter"/>
</dbReference>
<evidence type="ECO:0000259" key="22">
    <source>
        <dbReference type="PROSITE" id="PS50802"/>
    </source>
</evidence>
<evidence type="ECO:0000259" key="21">
    <source>
        <dbReference type="PROSITE" id="PS50199"/>
    </source>
</evidence>
<comment type="catalytic activity">
    <reaction evidence="1">
        <text>Thiol-dependent hydrolysis of ester, thioester, amide, peptide and isopeptide bonds formed by the C-terminal Gly of ubiquitin (a 76-residue protein attached to proteins as an intracellular targeting signal).</text>
        <dbReference type="EC" id="3.4.19.12"/>
    </reaction>
</comment>
<evidence type="ECO:0000256" key="14">
    <source>
        <dbReference type="ARBA" id="ARBA00022807"/>
    </source>
</evidence>
<dbReference type="InterPro" id="IPR003323">
    <property type="entry name" value="OTU_dom"/>
</dbReference>
<feature type="compositionally biased region" description="Polar residues" evidence="20">
    <location>
        <begin position="206"/>
        <end position="219"/>
    </location>
</feature>
<dbReference type="Pfam" id="PF18418">
    <property type="entry name" value="AnkUBD"/>
    <property type="match status" value="1"/>
</dbReference>
<comment type="similarity">
    <text evidence="4">Belongs to the peptidase C64 family.</text>
</comment>
<dbReference type="Gene3D" id="1.25.40.560">
    <property type="match status" value="1"/>
</dbReference>
<dbReference type="CDD" id="cd22767">
    <property type="entry name" value="OTU_ZRANB1"/>
    <property type="match status" value="1"/>
</dbReference>
<evidence type="ECO:0000256" key="10">
    <source>
        <dbReference type="ARBA" id="ARBA00022737"/>
    </source>
</evidence>
<dbReference type="PROSITE" id="PS50199">
    <property type="entry name" value="ZF_RANBP2_2"/>
    <property type="match status" value="3"/>
</dbReference>
<sequence length="708" mass="81025">MTDRGIKWACEYCTYENWPSAIKCTMCRAQRPSGTIITEDPFKSSSSDVGRDWDPAGIEGGSSPLICPDSSARPRVKSSYSMESANKWSCHMCTYLNWPRAIRCTQCLSQRRTRSPTESPQSSGSGTRPAPFPVDPCEEYNDRNKLNIRTQHWTCSVCTYENWAKARKCVVCDHPRPNNIEAIELAETEEASSIINEQERTRWRGSCSSGNSQRRSPPTTKRESEVKMDFQRIEVAGAVGSKEELEVDFKKLKQIKNRMKKTDWLFLNACVGVVEGDLAAVEAYKSSGGDIARQLTADEVRLLNRPSAFDVGYTLVHLAIRFQRQDMLAVLLTEVSQHAAKCIPAMVCPELTEQIRREIAASLHQRKGDFACYFLTDLVTFTLPADIEDLPPTVQEKLFDEVLDRDVQKELEEESPIINWSLELGTRLDSRLYALWNRTAGDCLLDSVLQATWGIYDKDSVLRKALHDSLHDCSHWFYTRWKEWESWYSQSFGLHFSLREEQWQEDWAFILSLASQPGASLEQTHIFVLAHILRRPIIVYGVKYYKSFRGETLGYTRFQGVYLPLLWEQSFCWKSPIALGYTRGHFSALVAMENDGYGNRGAGANLNTDDDVTITFLPLVDSERKLLHIHFLSAQEIGNEEQQEKLLREWLDCCVTEGGVLVAMQKSSRRRNHPLVTQMVEKWLDRYRQIRPCTSLSDGEEDEDDDDE</sequence>
<dbReference type="InterPro" id="IPR049768">
    <property type="entry name" value="ZRANB1_OTU"/>
</dbReference>
<dbReference type="FunFam" id="4.10.1060.10:FF:000006">
    <property type="entry name" value="ubiquitin thioesterase ZRANB1 isoform X1"/>
    <property type="match status" value="1"/>
</dbReference>
<dbReference type="GO" id="GO:0071947">
    <property type="term" value="P:protein deubiquitination involved in ubiquitin-dependent protein catabolic process"/>
    <property type="evidence" value="ECO:0007669"/>
    <property type="project" value="TreeGrafter"/>
</dbReference>
<dbReference type="InterPro" id="IPR051346">
    <property type="entry name" value="OTU_Deubiquitinase"/>
</dbReference>
<dbReference type="FunFam" id="4.10.1060.10:FF:000012">
    <property type="entry name" value="ubiquitin thioesterase ZRANB1 isoform X1"/>
    <property type="match status" value="1"/>
</dbReference>
<dbReference type="FunFam" id="1.25.40.560:FF:000001">
    <property type="entry name" value="ubiquitin thioesterase ZRANB1 isoform X1"/>
    <property type="match status" value="1"/>
</dbReference>
<feature type="region of interest" description="Disordered" evidence="20">
    <location>
        <begin position="113"/>
        <end position="136"/>
    </location>
</feature>
<keyword evidence="11 19" id="KW-0863">Zinc-finger</keyword>
<keyword evidence="6" id="KW-0963">Cytoplasm</keyword>
<evidence type="ECO:0000256" key="5">
    <source>
        <dbReference type="ARBA" id="ARBA00012759"/>
    </source>
</evidence>
<dbReference type="FunFam" id="4.10.1060.10:FF:000011">
    <property type="entry name" value="ubiquitin thioesterase ZRANB1 isoform X1"/>
    <property type="match status" value="1"/>
</dbReference>
<dbReference type="CTD" id="54764"/>
<dbReference type="GeneID" id="103059185"/>
<dbReference type="GO" id="GO:0004843">
    <property type="term" value="F:cysteine-type deubiquitinase activity"/>
    <property type="evidence" value="ECO:0007669"/>
    <property type="project" value="UniProtKB-EC"/>
</dbReference>
<evidence type="ECO:0000313" key="25">
    <source>
        <dbReference type="RefSeq" id="XP_025024204.1"/>
    </source>
</evidence>
<dbReference type="GO" id="GO:0008270">
    <property type="term" value="F:zinc ion binding"/>
    <property type="evidence" value="ECO:0007669"/>
    <property type="project" value="UniProtKB-KW"/>
</dbReference>
<feature type="domain" description="RanBP2-type" evidence="21">
    <location>
        <begin position="3"/>
        <end position="33"/>
    </location>
</feature>
<dbReference type="OrthoDB" id="6275030at2759"/>
<keyword evidence="10" id="KW-0677">Repeat</keyword>
<feature type="domain" description="RanBP2-type" evidence="21">
    <location>
        <begin position="84"/>
        <end position="113"/>
    </location>
</feature>
<dbReference type="GO" id="GO:0005737">
    <property type="term" value="C:cytoplasm"/>
    <property type="evidence" value="ECO:0007669"/>
    <property type="project" value="UniProtKB-SubCell"/>
</dbReference>
<keyword evidence="14" id="KW-0788">Thiol protease</keyword>
<dbReference type="Proteomes" id="UP000695026">
    <property type="component" value="Unplaced"/>
</dbReference>
<keyword evidence="23" id="KW-1185">Reference proteome</keyword>
<keyword evidence="17" id="KW-0539">Nucleus</keyword>
<evidence type="ECO:0000256" key="19">
    <source>
        <dbReference type="PROSITE-ProRule" id="PRU00322"/>
    </source>
</evidence>
<dbReference type="AlphaFoldDB" id="A0A9F2WCM9"/>
<keyword evidence="9" id="KW-0479">Metal-binding</keyword>
<dbReference type="GO" id="GO:0005634">
    <property type="term" value="C:nucleus"/>
    <property type="evidence" value="ECO:0007669"/>
    <property type="project" value="UniProtKB-SubCell"/>
</dbReference>